<keyword evidence="1" id="KW-0805">Transcription regulation</keyword>
<dbReference type="RefSeq" id="WP_034631598.1">
    <property type="nucleotide sequence ID" value="NZ_JRJU01000026.1"/>
</dbReference>
<dbReference type="GO" id="GO:0003677">
    <property type="term" value="F:DNA binding"/>
    <property type="evidence" value="ECO:0007669"/>
    <property type="project" value="UniProtKB-KW"/>
</dbReference>
<name>A0A0B0IH29_9BACI</name>
<sequence>MKISFQEYISIKLHKTDLNLTSYVKAKLEPFNLAPEQNLIMLLLWEQDGLSQQQLVNKLDKDKTNIARMASSLEKKGFIKRSNCHEDRRSVKLYLTACGRKLGEQVIPIAEEFNEIVCKDISEEELQLMEKVLEKMNQNVKEYCN</sequence>
<dbReference type="eggNOG" id="COG1846">
    <property type="taxonomic scope" value="Bacteria"/>
</dbReference>
<comment type="caution">
    <text evidence="5">The sequence shown here is derived from an EMBL/GenBank/DDBJ whole genome shotgun (WGS) entry which is preliminary data.</text>
</comment>
<dbReference type="SMART" id="SM00347">
    <property type="entry name" value="HTH_MARR"/>
    <property type="match status" value="1"/>
</dbReference>
<organism evidence="5 6">
    <name type="scientific">Halalkalibacter okhensis</name>
    <dbReference type="NCBI Taxonomy" id="333138"/>
    <lineage>
        <taxon>Bacteria</taxon>
        <taxon>Bacillati</taxon>
        <taxon>Bacillota</taxon>
        <taxon>Bacilli</taxon>
        <taxon>Bacillales</taxon>
        <taxon>Bacillaceae</taxon>
        <taxon>Halalkalibacter</taxon>
    </lineage>
</organism>
<keyword evidence="3" id="KW-0804">Transcription</keyword>
<evidence type="ECO:0000259" key="4">
    <source>
        <dbReference type="PROSITE" id="PS50995"/>
    </source>
</evidence>
<evidence type="ECO:0000256" key="2">
    <source>
        <dbReference type="ARBA" id="ARBA00023125"/>
    </source>
</evidence>
<evidence type="ECO:0000256" key="3">
    <source>
        <dbReference type="ARBA" id="ARBA00023163"/>
    </source>
</evidence>
<dbReference type="InterPro" id="IPR036390">
    <property type="entry name" value="WH_DNA-bd_sf"/>
</dbReference>
<dbReference type="PRINTS" id="PR00598">
    <property type="entry name" value="HTHMARR"/>
</dbReference>
<evidence type="ECO:0000256" key="1">
    <source>
        <dbReference type="ARBA" id="ARBA00023015"/>
    </source>
</evidence>
<proteinExistence type="predicted"/>
<dbReference type="SUPFAM" id="SSF46785">
    <property type="entry name" value="Winged helix' DNA-binding domain"/>
    <property type="match status" value="1"/>
</dbReference>
<gene>
    <name evidence="5" type="ORF">LQ50_18215</name>
</gene>
<dbReference type="Gene3D" id="1.10.10.10">
    <property type="entry name" value="Winged helix-like DNA-binding domain superfamily/Winged helix DNA-binding domain"/>
    <property type="match status" value="1"/>
</dbReference>
<dbReference type="Proteomes" id="UP000030832">
    <property type="component" value="Unassembled WGS sequence"/>
</dbReference>
<accession>A0A0B0IH29</accession>
<dbReference type="InterPro" id="IPR000835">
    <property type="entry name" value="HTH_MarR-typ"/>
</dbReference>
<dbReference type="InterPro" id="IPR036388">
    <property type="entry name" value="WH-like_DNA-bd_sf"/>
</dbReference>
<feature type="domain" description="HTH marR-type" evidence="4">
    <location>
        <begin position="6"/>
        <end position="138"/>
    </location>
</feature>
<dbReference type="PANTHER" id="PTHR42756">
    <property type="entry name" value="TRANSCRIPTIONAL REGULATOR, MARR"/>
    <property type="match status" value="1"/>
</dbReference>
<dbReference type="Pfam" id="PF01047">
    <property type="entry name" value="MarR"/>
    <property type="match status" value="1"/>
</dbReference>
<dbReference type="STRING" id="333138.LQ50_18215"/>
<dbReference type="InterPro" id="IPR023187">
    <property type="entry name" value="Tscrpt_reg_MarR-type_CS"/>
</dbReference>
<dbReference type="OrthoDB" id="9799663at2"/>
<evidence type="ECO:0000313" key="6">
    <source>
        <dbReference type="Proteomes" id="UP000030832"/>
    </source>
</evidence>
<keyword evidence="2" id="KW-0238">DNA-binding</keyword>
<dbReference type="PROSITE" id="PS50995">
    <property type="entry name" value="HTH_MARR_2"/>
    <property type="match status" value="1"/>
</dbReference>
<keyword evidence="6" id="KW-1185">Reference proteome</keyword>
<dbReference type="EMBL" id="JRJU01000026">
    <property type="protein sequence ID" value="KHF38971.1"/>
    <property type="molecule type" value="Genomic_DNA"/>
</dbReference>
<dbReference type="PROSITE" id="PS01117">
    <property type="entry name" value="HTH_MARR_1"/>
    <property type="match status" value="1"/>
</dbReference>
<evidence type="ECO:0000313" key="5">
    <source>
        <dbReference type="EMBL" id="KHF38971.1"/>
    </source>
</evidence>
<protein>
    <submittedName>
        <fullName evidence="5">MarR family transcriptional regulator</fullName>
    </submittedName>
</protein>
<dbReference type="PANTHER" id="PTHR42756:SF1">
    <property type="entry name" value="TRANSCRIPTIONAL REPRESSOR OF EMRAB OPERON"/>
    <property type="match status" value="1"/>
</dbReference>
<dbReference type="GO" id="GO:0003700">
    <property type="term" value="F:DNA-binding transcription factor activity"/>
    <property type="evidence" value="ECO:0007669"/>
    <property type="project" value="InterPro"/>
</dbReference>
<reference evidence="5 6" key="1">
    <citation type="submission" date="2014-09" db="EMBL/GenBank/DDBJ databases">
        <title>Genome sequencing and annotation of Bacillus Okhensis strain Kh10-101T.</title>
        <authorList>
            <person name="Prakash J.S."/>
        </authorList>
    </citation>
    <scope>NUCLEOTIDE SEQUENCE [LARGE SCALE GENOMIC DNA]</scope>
    <source>
        <strain evidence="6">Kh10-101T</strain>
    </source>
</reference>
<dbReference type="AlphaFoldDB" id="A0A0B0IH29"/>